<evidence type="ECO:0000259" key="1">
    <source>
        <dbReference type="Pfam" id="PF22691"/>
    </source>
</evidence>
<keyword evidence="2" id="KW-0808">Transferase</keyword>
<dbReference type="GO" id="GO:0003988">
    <property type="term" value="F:acetyl-CoA C-acyltransferase activity"/>
    <property type="evidence" value="ECO:0007669"/>
    <property type="project" value="UniProtKB-ARBA"/>
</dbReference>
<dbReference type="InterPro" id="IPR055140">
    <property type="entry name" value="Thiolase_C_2"/>
</dbReference>
<dbReference type="SUPFAM" id="SSF53901">
    <property type="entry name" value="Thiolase-like"/>
    <property type="match status" value="2"/>
</dbReference>
<protein>
    <submittedName>
        <fullName evidence="2">Acetyl-CoA acetyltransferase</fullName>
    </submittedName>
</protein>
<accession>A0A1L3ZUQ6</accession>
<dbReference type="RefSeq" id="WP_072596903.1">
    <property type="nucleotide sequence ID" value="NZ_CP018221.1"/>
</dbReference>
<evidence type="ECO:0000313" key="3">
    <source>
        <dbReference type="Proteomes" id="UP000182063"/>
    </source>
</evidence>
<evidence type="ECO:0000313" key="2">
    <source>
        <dbReference type="EMBL" id="API59358.1"/>
    </source>
</evidence>
<dbReference type="Gene3D" id="3.40.47.10">
    <property type="match status" value="1"/>
</dbReference>
<dbReference type="PANTHER" id="PTHR42870:SF1">
    <property type="entry name" value="NON-SPECIFIC LIPID-TRANSFER PROTEIN-LIKE 2"/>
    <property type="match status" value="1"/>
</dbReference>
<dbReference type="PIRSF" id="PIRSF000429">
    <property type="entry name" value="Ac-CoA_Ac_transf"/>
    <property type="match status" value="1"/>
</dbReference>
<proteinExistence type="predicted"/>
<organism evidence="2 3">
    <name type="scientific">Tardibacter chloracetimidivorans</name>
    <dbReference type="NCBI Taxonomy" id="1921510"/>
    <lineage>
        <taxon>Bacteria</taxon>
        <taxon>Pseudomonadati</taxon>
        <taxon>Pseudomonadota</taxon>
        <taxon>Alphaproteobacteria</taxon>
        <taxon>Sphingomonadales</taxon>
        <taxon>Sphingomonadaceae</taxon>
        <taxon>Tardibacter</taxon>
    </lineage>
</organism>
<dbReference type="InterPro" id="IPR002155">
    <property type="entry name" value="Thiolase"/>
</dbReference>
<dbReference type="AlphaFoldDB" id="A0A1L3ZUQ6"/>
<dbReference type="OrthoDB" id="9785768at2"/>
<sequence>MTEKKLRGKTAIVGIGASQFYKRGTSPDSEFKLTLKAVLAAAEDAGIDPRKIDGFSSFNFDRSDPSRMAAALGIEELRFANLFWGGGGGGSAAVANAAAAVIAGIASCVVVYRGIVQGPEGRYGDGRTIGAYGRDAAYVAPYGLLTPIQWYTMRVTRFMHEHGINQDALRAISMTSYHHAQANPNALMYGRPLSEQAYDESRWIVEPHHLFDCCMENDCAAAVVVMSAEAARDLKQKPAYIIGAAQGSEYRNQARIHNAPRYGSASFSTVAPRLFAEAGVTPADVDVAQSYENFTGGVLMSLIEHGFCAPDEANEFFTLQNLTAPSGRLPLNTSGGNLAEAYVHGMGHILEGVRQIRGTSTSQVPDANISFVASGPMVSPSSNLLLGSGTTL</sequence>
<dbReference type="KEGG" id="sphj:BSL82_08565"/>
<dbReference type="PANTHER" id="PTHR42870">
    <property type="entry name" value="ACETYL-COA C-ACETYLTRANSFERASE"/>
    <property type="match status" value="1"/>
</dbReference>
<dbReference type="InterPro" id="IPR016039">
    <property type="entry name" value="Thiolase-like"/>
</dbReference>
<gene>
    <name evidence="2" type="ORF">BSL82_08565</name>
</gene>
<dbReference type="Pfam" id="PF22691">
    <property type="entry name" value="Thiolase_C_1"/>
    <property type="match status" value="1"/>
</dbReference>
<dbReference type="STRING" id="1921510.BSL82_08565"/>
<dbReference type="CDD" id="cd00829">
    <property type="entry name" value="SCP-x_thiolase"/>
    <property type="match status" value="1"/>
</dbReference>
<keyword evidence="3" id="KW-1185">Reference proteome</keyword>
<reference evidence="3" key="1">
    <citation type="submission" date="2016-11" db="EMBL/GenBank/DDBJ databases">
        <title>Complete Genome Sequence of alachlor-degrading Sphingomonas sp. strain JJ-A5.</title>
        <authorList>
            <person name="Lee H."/>
            <person name="Ka J.-O."/>
        </authorList>
    </citation>
    <scope>NUCLEOTIDE SEQUENCE [LARGE SCALE GENOMIC DNA]</scope>
    <source>
        <strain evidence="3">JJ-A5</strain>
    </source>
</reference>
<dbReference type="Proteomes" id="UP000182063">
    <property type="component" value="Chromosome"/>
</dbReference>
<feature type="domain" description="Thiolase C-terminal" evidence="1">
    <location>
        <begin position="252"/>
        <end position="386"/>
    </location>
</feature>
<dbReference type="EMBL" id="CP018221">
    <property type="protein sequence ID" value="API59358.1"/>
    <property type="molecule type" value="Genomic_DNA"/>
</dbReference>
<name>A0A1L3ZUQ6_9SPHN</name>